<dbReference type="GO" id="GO:0006813">
    <property type="term" value="P:potassium ion transport"/>
    <property type="evidence" value="ECO:0007669"/>
    <property type="project" value="InterPro"/>
</dbReference>
<comment type="subcellular location">
    <subcellularLocation>
        <location evidence="1">Cell membrane</location>
        <topology evidence="1">Multi-pass membrane protein</topology>
    </subcellularLocation>
</comment>
<keyword evidence="2" id="KW-1133">Transmembrane helix</keyword>
<dbReference type="SUPFAM" id="SSF51735">
    <property type="entry name" value="NAD(P)-binding Rossmann-fold domains"/>
    <property type="match status" value="1"/>
</dbReference>
<dbReference type="PROSITE" id="PS51201">
    <property type="entry name" value="RCK_N"/>
    <property type="match status" value="1"/>
</dbReference>
<organism evidence="4 5">
    <name type="scientific">Planococcus salinus</name>
    <dbReference type="NCBI Taxonomy" id="1848460"/>
    <lineage>
        <taxon>Bacteria</taxon>
        <taxon>Bacillati</taxon>
        <taxon>Bacillota</taxon>
        <taxon>Bacilli</taxon>
        <taxon>Bacillales</taxon>
        <taxon>Caryophanaceae</taxon>
        <taxon>Planococcus</taxon>
    </lineage>
</organism>
<dbReference type="Pfam" id="PF02254">
    <property type="entry name" value="TrkA_N"/>
    <property type="match status" value="1"/>
</dbReference>
<dbReference type="Pfam" id="PF07885">
    <property type="entry name" value="Ion_trans_2"/>
    <property type="match status" value="1"/>
</dbReference>
<evidence type="ECO:0000259" key="3">
    <source>
        <dbReference type="PROSITE" id="PS51201"/>
    </source>
</evidence>
<keyword evidence="5" id="KW-1185">Reference proteome</keyword>
<evidence type="ECO:0000313" key="4">
    <source>
        <dbReference type="EMBL" id="RNF38432.1"/>
    </source>
</evidence>
<dbReference type="GO" id="GO:0005886">
    <property type="term" value="C:plasma membrane"/>
    <property type="evidence" value="ECO:0007669"/>
    <property type="project" value="UniProtKB-SubCell"/>
</dbReference>
<dbReference type="Gene3D" id="3.40.50.720">
    <property type="entry name" value="NAD(P)-binding Rossmann-like Domain"/>
    <property type="match status" value="1"/>
</dbReference>
<dbReference type="SUPFAM" id="SSF81324">
    <property type="entry name" value="Voltage-gated potassium channels"/>
    <property type="match status" value="1"/>
</dbReference>
<proteinExistence type="predicted"/>
<dbReference type="AlphaFoldDB" id="A0A3M8P466"/>
<gene>
    <name evidence="4" type="ORF">EEX84_14515</name>
</gene>
<dbReference type="InterPro" id="IPR003148">
    <property type="entry name" value="RCK_N"/>
</dbReference>
<dbReference type="InterPro" id="IPR036291">
    <property type="entry name" value="NAD(P)-bd_dom_sf"/>
</dbReference>
<evidence type="ECO:0000256" key="1">
    <source>
        <dbReference type="ARBA" id="ARBA00004651"/>
    </source>
</evidence>
<sequence length="239" mass="26462">MALGISTIVLLILSALVLPWIEPETFPDVLTALWYTTTAVLSVGFGDVVPQTLGGKLYTMIVLYGFGIGLIASLIGKAFDSIGLFRKHRERGDLVYEGKDHIIIIDWSHKAINAIKEIFSKDENVEVVIIDNIEKTQIVDDRIHYVKGDATDDKVLTKANILKCKAVLIFADDGIHDQMLTDGKSLIIATTVERMAPNVHITVEVEREEHVQNFKHIQVDNFILSDATIAKLAVGSILK</sequence>
<evidence type="ECO:0000313" key="5">
    <source>
        <dbReference type="Proteomes" id="UP000275473"/>
    </source>
</evidence>
<keyword evidence="2" id="KW-0812">Transmembrane</keyword>
<dbReference type="PANTHER" id="PTHR43833">
    <property type="entry name" value="POTASSIUM CHANNEL PROTEIN 2-RELATED-RELATED"/>
    <property type="match status" value="1"/>
</dbReference>
<dbReference type="Gene3D" id="1.10.287.70">
    <property type="match status" value="1"/>
</dbReference>
<evidence type="ECO:0000256" key="2">
    <source>
        <dbReference type="SAM" id="Phobius"/>
    </source>
</evidence>
<keyword evidence="2" id="KW-0472">Membrane</keyword>
<feature type="domain" description="RCK N-terminal" evidence="3">
    <location>
        <begin position="99"/>
        <end position="225"/>
    </location>
</feature>
<reference evidence="4 5" key="1">
    <citation type="journal article" date="2018" name="Int. J. Syst. Evol. Microbiol.">
        <title>Planococcus salinus sp. nov., a moderately halophilic bacterium isolated from a saline-alkali soil.</title>
        <authorList>
            <person name="Gan L."/>
        </authorList>
    </citation>
    <scope>NUCLEOTIDE SEQUENCE [LARGE SCALE GENOMIC DNA]</scope>
    <source>
        <strain evidence="4 5">LCB217</strain>
    </source>
</reference>
<dbReference type="InterPro" id="IPR050721">
    <property type="entry name" value="Trk_Ktr_HKT_K-transport"/>
</dbReference>
<comment type="caution">
    <text evidence="4">The sequence shown here is derived from an EMBL/GenBank/DDBJ whole genome shotgun (WGS) entry which is preliminary data.</text>
</comment>
<dbReference type="PANTHER" id="PTHR43833:SF9">
    <property type="entry name" value="POTASSIUM CHANNEL PROTEIN YUGO-RELATED"/>
    <property type="match status" value="1"/>
</dbReference>
<protein>
    <submittedName>
        <fullName evidence="4">Ion transporter</fullName>
    </submittedName>
</protein>
<dbReference type="InterPro" id="IPR013099">
    <property type="entry name" value="K_chnl_dom"/>
</dbReference>
<name>A0A3M8P466_9BACL</name>
<dbReference type="Proteomes" id="UP000275473">
    <property type="component" value="Unassembled WGS sequence"/>
</dbReference>
<feature type="transmembrane region" description="Helical" evidence="2">
    <location>
        <begin position="57"/>
        <end position="79"/>
    </location>
</feature>
<accession>A0A3M8P466</accession>
<dbReference type="EMBL" id="RIAX01000014">
    <property type="protein sequence ID" value="RNF38432.1"/>
    <property type="molecule type" value="Genomic_DNA"/>
</dbReference>